<dbReference type="STRING" id="745531.A0A0C3NDS6"/>
<protein>
    <recommendedName>
        <fullName evidence="4">Late embryogenesis abundant protein LEA-2 subgroup domain-containing protein</fullName>
    </recommendedName>
</protein>
<proteinExistence type="predicted"/>
<keyword evidence="1" id="KW-1133">Transmembrane helix</keyword>
<keyword evidence="1" id="KW-0812">Transmembrane</keyword>
<evidence type="ECO:0000313" key="2">
    <source>
        <dbReference type="EMBL" id="KIP02714.1"/>
    </source>
</evidence>
<dbReference type="EMBL" id="KN840658">
    <property type="protein sequence ID" value="KIP02714.1"/>
    <property type="molecule type" value="Genomic_DNA"/>
</dbReference>
<accession>A0A0C3NDS6</accession>
<evidence type="ECO:0000256" key="1">
    <source>
        <dbReference type="SAM" id="Phobius"/>
    </source>
</evidence>
<dbReference type="HOGENOM" id="CLU_053753_0_0_1"/>
<keyword evidence="3" id="KW-1185">Reference proteome</keyword>
<reference evidence="2 3" key="1">
    <citation type="journal article" date="2014" name="PLoS Genet.">
        <title>Analysis of the Phlebiopsis gigantea genome, transcriptome and secretome provides insight into its pioneer colonization strategies of wood.</title>
        <authorList>
            <person name="Hori C."/>
            <person name="Ishida T."/>
            <person name="Igarashi K."/>
            <person name="Samejima M."/>
            <person name="Suzuki H."/>
            <person name="Master E."/>
            <person name="Ferreira P."/>
            <person name="Ruiz-Duenas F.J."/>
            <person name="Held B."/>
            <person name="Canessa P."/>
            <person name="Larrondo L.F."/>
            <person name="Schmoll M."/>
            <person name="Druzhinina I.S."/>
            <person name="Kubicek C.P."/>
            <person name="Gaskell J.A."/>
            <person name="Kersten P."/>
            <person name="St John F."/>
            <person name="Glasner J."/>
            <person name="Sabat G."/>
            <person name="Splinter BonDurant S."/>
            <person name="Syed K."/>
            <person name="Yadav J."/>
            <person name="Mgbeahuruike A.C."/>
            <person name="Kovalchuk A."/>
            <person name="Asiegbu F.O."/>
            <person name="Lackner G."/>
            <person name="Hoffmeister D."/>
            <person name="Rencoret J."/>
            <person name="Gutierrez A."/>
            <person name="Sun H."/>
            <person name="Lindquist E."/>
            <person name="Barry K."/>
            <person name="Riley R."/>
            <person name="Grigoriev I.V."/>
            <person name="Henrissat B."/>
            <person name="Kues U."/>
            <person name="Berka R.M."/>
            <person name="Martinez A.T."/>
            <person name="Covert S.F."/>
            <person name="Blanchette R.A."/>
            <person name="Cullen D."/>
        </authorList>
    </citation>
    <scope>NUCLEOTIDE SEQUENCE [LARGE SCALE GENOMIC DNA]</scope>
    <source>
        <strain evidence="2 3">11061_1 CR5-6</strain>
    </source>
</reference>
<name>A0A0C3NDS6_PHLG1</name>
<evidence type="ECO:0000313" key="3">
    <source>
        <dbReference type="Proteomes" id="UP000053257"/>
    </source>
</evidence>
<sequence>MVTVPALGPEWKAEEMATANRKARREDRAVRRGQKWKEWKRGERGLCGRYFTRKFTAWFLFAFCVAVGIVLAFLIPRVPDFQINQETPLTQASGSFNKSIPTQFLRAPANFSFPGAADLQIDTHSNYLPLAFTSIHAEVFDLETSRQVGTGDLGHMTFPAKTFSQLSLPLNFSYVATNTSDQTWANWYNACRNKAFATDGKRPTLSFRLDIDFKIAGLIGTKHAATDVTNANCPVELSVSAP</sequence>
<organism evidence="2 3">
    <name type="scientific">Phlebiopsis gigantea (strain 11061_1 CR5-6)</name>
    <name type="common">White-rot fungus</name>
    <name type="synonym">Peniophora gigantea</name>
    <dbReference type="NCBI Taxonomy" id="745531"/>
    <lineage>
        <taxon>Eukaryota</taxon>
        <taxon>Fungi</taxon>
        <taxon>Dikarya</taxon>
        <taxon>Basidiomycota</taxon>
        <taxon>Agaricomycotina</taxon>
        <taxon>Agaricomycetes</taxon>
        <taxon>Polyporales</taxon>
        <taxon>Phanerochaetaceae</taxon>
        <taxon>Phlebiopsis</taxon>
    </lineage>
</organism>
<gene>
    <name evidence="2" type="ORF">PHLGIDRAFT_26467</name>
</gene>
<keyword evidence="1" id="KW-0472">Membrane</keyword>
<dbReference type="Proteomes" id="UP000053257">
    <property type="component" value="Unassembled WGS sequence"/>
</dbReference>
<evidence type="ECO:0008006" key="4">
    <source>
        <dbReference type="Google" id="ProtNLM"/>
    </source>
</evidence>
<dbReference type="AlphaFoldDB" id="A0A0C3NDS6"/>
<dbReference type="OrthoDB" id="5582002at2759"/>
<feature type="transmembrane region" description="Helical" evidence="1">
    <location>
        <begin position="55"/>
        <end position="75"/>
    </location>
</feature>